<proteinExistence type="predicted"/>
<keyword evidence="1" id="KW-0732">Signal</keyword>
<organism evidence="2 3">
    <name type="scientific">Amphibalanus amphitrite</name>
    <name type="common">Striped barnacle</name>
    <name type="synonym">Balanus amphitrite</name>
    <dbReference type="NCBI Taxonomy" id="1232801"/>
    <lineage>
        <taxon>Eukaryota</taxon>
        <taxon>Metazoa</taxon>
        <taxon>Ecdysozoa</taxon>
        <taxon>Arthropoda</taxon>
        <taxon>Crustacea</taxon>
        <taxon>Multicrustacea</taxon>
        <taxon>Cirripedia</taxon>
        <taxon>Thoracica</taxon>
        <taxon>Thoracicalcarea</taxon>
        <taxon>Balanomorpha</taxon>
        <taxon>Balanoidea</taxon>
        <taxon>Balanidae</taxon>
        <taxon>Amphibalaninae</taxon>
        <taxon>Amphibalanus</taxon>
    </lineage>
</organism>
<reference evidence="2 3" key="1">
    <citation type="submission" date="2019-07" db="EMBL/GenBank/DDBJ databases">
        <title>Draft genome assembly of a fouling barnacle, Amphibalanus amphitrite (Darwin, 1854): The first reference genome for Thecostraca.</title>
        <authorList>
            <person name="Kim W."/>
        </authorList>
    </citation>
    <scope>NUCLEOTIDE SEQUENCE [LARGE SCALE GENOMIC DNA]</scope>
    <source>
        <strain evidence="2">SNU_AA5</strain>
        <tissue evidence="2">Soma without cirri and trophi</tissue>
    </source>
</reference>
<evidence type="ECO:0000313" key="3">
    <source>
        <dbReference type="Proteomes" id="UP000440578"/>
    </source>
</evidence>
<protein>
    <submittedName>
        <fullName evidence="2">Uncharacterized protein</fullName>
    </submittedName>
</protein>
<dbReference type="PANTHER" id="PTHR39945">
    <property type="entry name" value="FI14129P"/>
    <property type="match status" value="1"/>
</dbReference>
<feature type="signal peptide" evidence="1">
    <location>
        <begin position="1"/>
        <end position="27"/>
    </location>
</feature>
<dbReference type="AlphaFoldDB" id="A0A6A4UZJ0"/>
<dbReference type="PROSITE" id="PS51257">
    <property type="entry name" value="PROKAR_LIPOPROTEIN"/>
    <property type="match status" value="1"/>
</dbReference>
<dbReference type="EMBL" id="VIIS01002156">
    <property type="protein sequence ID" value="KAF0287936.1"/>
    <property type="molecule type" value="Genomic_DNA"/>
</dbReference>
<comment type="caution">
    <text evidence="2">The sequence shown here is derived from an EMBL/GenBank/DDBJ whole genome shotgun (WGS) entry which is preliminary data.</text>
</comment>
<accession>A0A6A4UZJ0</accession>
<dbReference type="OrthoDB" id="8178576at2759"/>
<gene>
    <name evidence="2" type="ORF">FJT64_013659</name>
</gene>
<dbReference type="PANTHER" id="PTHR39945:SF1">
    <property type="entry name" value="FI14129P"/>
    <property type="match status" value="1"/>
</dbReference>
<evidence type="ECO:0000256" key="1">
    <source>
        <dbReference type="SAM" id="SignalP"/>
    </source>
</evidence>
<sequence>MTDRQCIAQLLLLAAIVLMALVSSCHSYPSAHPFRNENFMRRRSLQDCERSARLRMTCERCAKESRSDDAFIMCCSDTDGIREWCEKFLAFGSDDSFMTSKRFAV</sequence>
<feature type="chain" id="PRO_5025371805" evidence="1">
    <location>
        <begin position="28"/>
        <end position="105"/>
    </location>
</feature>
<dbReference type="Proteomes" id="UP000440578">
    <property type="component" value="Unassembled WGS sequence"/>
</dbReference>
<keyword evidence="3" id="KW-1185">Reference proteome</keyword>
<evidence type="ECO:0000313" key="2">
    <source>
        <dbReference type="EMBL" id="KAF0287936.1"/>
    </source>
</evidence>
<name>A0A6A4UZJ0_AMPAM</name>